<organism evidence="11 12">
    <name type="scientific">Pleurodeles waltl</name>
    <name type="common">Iberian ribbed newt</name>
    <dbReference type="NCBI Taxonomy" id="8319"/>
    <lineage>
        <taxon>Eukaryota</taxon>
        <taxon>Metazoa</taxon>
        <taxon>Chordata</taxon>
        <taxon>Craniata</taxon>
        <taxon>Vertebrata</taxon>
        <taxon>Euteleostomi</taxon>
        <taxon>Amphibia</taxon>
        <taxon>Batrachia</taxon>
        <taxon>Caudata</taxon>
        <taxon>Salamandroidea</taxon>
        <taxon>Salamandridae</taxon>
        <taxon>Pleurodelinae</taxon>
        <taxon>Pleurodeles</taxon>
    </lineage>
</organism>
<evidence type="ECO:0000256" key="1">
    <source>
        <dbReference type="ARBA" id="ARBA00004141"/>
    </source>
</evidence>
<feature type="domain" description="G-protein coupled receptors family 1 profile" evidence="10">
    <location>
        <begin position="41"/>
        <end position="290"/>
    </location>
</feature>
<feature type="transmembrane region" description="Helical" evidence="9">
    <location>
        <begin position="27"/>
        <end position="48"/>
    </location>
</feature>
<feature type="transmembrane region" description="Helical" evidence="9">
    <location>
        <begin position="197"/>
        <end position="226"/>
    </location>
</feature>
<comment type="similarity">
    <text evidence="8">Belongs to the G-protein coupled receptor 1 family.</text>
</comment>
<keyword evidence="7 8" id="KW-0807">Transducer</keyword>
<dbReference type="Pfam" id="PF13853">
    <property type="entry name" value="7tm_4"/>
    <property type="match status" value="1"/>
</dbReference>
<dbReference type="CDD" id="cd15230">
    <property type="entry name" value="7tmA_OR5-like"/>
    <property type="match status" value="1"/>
</dbReference>
<proteinExistence type="inferred from homology"/>
<evidence type="ECO:0000313" key="12">
    <source>
        <dbReference type="Proteomes" id="UP001066276"/>
    </source>
</evidence>
<keyword evidence="4 8" id="KW-0297">G-protein coupled receptor</keyword>
<dbReference type="PANTHER" id="PTHR48018">
    <property type="entry name" value="OLFACTORY RECEPTOR"/>
    <property type="match status" value="1"/>
</dbReference>
<feature type="transmembrane region" description="Helical" evidence="9">
    <location>
        <begin position="141"/>
        <end position="158"/>
    </location>
</feature>
<dbReference type="PROSITE" id="PS00237">
    <property type="entry name" value="G_PROTEIN_RECEP_F1_1"/>
    <property type="match status" value="1"/>
</dbReference>
<evidence type="ECO:0000256" key="4">
    <source>
        <dbReference type="ARBA" id="ARBA00023040"/>
    </source>
</evidence>
<keyword evidence="9" id="KW-0716">Sensory transduction</keyword>
<dbReference type="InterPro" id="IPR000276">
    <property type="entry name" value="GPCR_Rhodpsn"/>
</dbReference>
<sequence>MENHNQTSVTEFILLGLTDDPVLQVPLFALFLLVYSLTLISNIGIMVLIKLSPRLHNPMYFLLSNLSFVDLCYSSNITPNMLVNFLSEKKLITFLGCAVQMFLFAGLGSTEALLLAVMAYDRYAAICKPLLYHVIMTENRYTSLAALAYILGFLNSLVHTSCTFRLSFCDSNNIAHFFCDVPPLLKLSCSDTSLNEIVLFTVAGCVEVGSLLVIIVSYVHIVSAILRIRSSEGRRRAFSTCSSHFVVVTLFYGTIIFMYLRPRSSYSLDQDKVVSVFYTAAIPLLNPLIYSLRNQEVKAALKEVLGRSCVPL</sequence>
<dbReference type="InterPro" id="IPR017452">
    <property type="entry name" value="GPCR_Rhodpsn_7TM"/>
</dbReference>
<evidence type="ECO:0000256" key="3">
    <source>
        <dbReference type="ARBA" id="ARBA00022989"/>
    </source>
</evidence>
<keyword evidence="2 8" id="KW-0812">Transmembrane</keyword>
<keyword evidence="12" id="KW-1185">Reference proteome</keyword>
<comment type="caution">
    <text evidence="11">The sequence shown here is derived from an EMBL/GenBank/DDBJ whole genome shotgun (WGS) entry which is preliminary data.</text>
</comment>
<keyword evidence="3 9" id="KW-1133">Transmembrane helix</keyword>
<evidence type="ECO:0000259" key="10">
    <source>
        <dbReference type="PROSITE" id="PS50262"/>
    </source>
</evidence>
<protein>
    <recommendedName>
        <fullName evidence="9">Olfactory receptor</fullName>
    </recommendedName>
</protein>
<evidence type="ECO:0000256" key="2">
    <source>
        <dbReference type="ARBA" id="ARBA00022692"/>
    </source>
</evidence>
<evidence type="ECO:0000256" key="8">
    <source>
        <dbReference type="RuleBase" id="RU000688"/>
    </source>
</evidence>
<dbReference type="FunFam" id="1.20.1070.10:FF:000003">
    <property type="entry name" value="Olfactory receptor"/>
    <property type="match status" value="1"/>
</dbReference>
<comment type="subcellular location">
    <subcellularLocation>
        <location evidence="9">Cell membrane</location>
        <topology evidence="9">Multi-pass membrane protein</topology>
    </subcellularLocation>
    <subcellularLocation>
        <location evidence="1">Membrane</location>
        <topology evidence="1">Multi-pass membrane protein</topology>
    </subcellularLocation>
</comment>
<dbReference type="GO" id="GO:0005886">
    <property type="term" value="C:plasma membrane"/>
    <property type="evidence" value="ECO:0007669"/>
    <property type="project" value="UniProtKB-SubCell"/>
</dbReference>
<feature type="transmembrane region" description="Helical" evidence="9">
    <location>
        <begin position="60"/>
        <end position="79"/>
    </location>
</feature>
<evidence type="ECO:0000256" key="9">
    <source>
        <dbReference type="RuleBase" id="RU363047"/>
    </source>
</evidence>
<feature type="transmembrane region" description="Helical" evidence="9">
    <location>
        <begin position="238"/>
        <end position="260"/>
    </location>
</feature>
<evidence type="ECO:0000256" key="5">
    <source>
        <dbReference type="ARBA" id="ARBA00023136"/>
    </source>
</evidence>
<dbReference type="Gene3D" id="1.20.1070.10">
    <property type="entry name" value="Rhodopsin 7-helix transmembrane proteins"/>
    <property type="match status" value="1"/>
</dbReference>
<keyword evidence="9" id="KW-0552">Olfaction</keyword>
<dbReference type="PRINTS" id="PR00245">
    <property type="entry name" value="OLFACTORYR"/>
</dbReference>
<accession>A0AAV7SS19</accession>
<gene>
    <name evidence="11" type="ORF">NDU88_007196</name>
</gene>
<keyword evidence="9" id="KW-1003">Cell membrane</keyword>
<dbReference type="Proteomes" id="UP001066276">
    <property type="component" value="Chromosome 4_2"/>
</dbReference>
<keyword evidence="5 9" id="KW-0472">Membrane</keyword>
<dbReference type="PRINTS" id="PR00237">
    <property type="entry name" value="GPCRRHODOPSN"/>
</dbReference>
<dbReference type="PROSITE" id="PS50262">
    <property type="entry name" value="G_PROTEIN_RECEP_F1_2"/>
    <property type="match status" value="1"/>
</dbReference>
<keyword evidence="6 8" id="KW-0675">Receptor</keyword>
<dbReference type="GO" id="GO:0004984">
    <property type="term" value="F:olfactory receptor activity"/>
    <property type="evidence" value="ECO:0007669"/>
    <property type="project" value="InterPro"/>
</dbReference>
<evidence type="ECO:0000256" key="6">
    <source>
        <dbReference type="ARBA" id="ARBA00023170"/>
    </source>
</evidence>
<dbReference type="InterPro" id="IPR000725">
    <property type="entry name" value="Olfact_rcpt"/>
</dbReference>
<evidence type="ECO:0000256" key="7">
    <source>
        <dbReference type="ARBA" id="ARBA00023224"/>
    </source>
</evidence>
<name>A0AAV7SS19_PLEWA</name>
<evidence type="ECO:0000313" key="11">
    <source>
        <dbReference type="EMBL" id="KAJ1166800.1"/>
    </source>
</evidence>
<dbReference type="GO" id="GO:0004930">
    <property type="term" value="F:G protein-coupled receptor activity"/>
    <property type="evidence" value="ECO:0007669"/>
    <property type="project" value="UniProtKB-KW"/>
</dbReference>
<feature type="transmembrane region" description="Helical" evidence="9">
    <location>
        <begin position="272"/>
        <end position="292"/>
    </location>
</feature>
<reference evidence="11" key="1">
    <citation type="journal article" date="2022" name="bioRxiv">
        <title>Sequencing and chromosome-scale assembly of the giantPleurodeles waltlgenome.</title>
        <authorList>
            <person name="Brown T."/>
            <person name="Elewa A."/>
            <person name="Iarovenko S."/>
            <person name="Subramanian E."/>
            <person name="Araus A.J."/>
            <person name="Petzold A."/>
            <person name="Susuki M."/>
            <person name="Suzuki K.-i.T."/>
            <person name="Hayashi T."/>
            <person name="Toyoda A."/>
            <person name="Oliveira C."/>
            <person name="Osipova E."/>
            <person name="Leigh N.D."/>
            <person name="Simon A."/>
            <person name="Yun M.H."/>
        </authorList>
    </citation>
    <scope>NUCLEOTIDE SEQUENCE</scope>
    <source>
        <strain evidence="11">20211129_DDA</strain>
        <tissue evidence="11">Liver</tissue>
    </source>
</reference>
<dbReference type="EMBL" id="JANPWB010000008">
    <property type="protein sequence ID" value="KAJ1166800.1"/>
    <property type="molecule type" value="Genomic_DNA"/>
</dbReference>
<feature type="transmembrane region" description="Helical" evidence="9">
    <location>
        <begin position="91"/>
        <end position="120"/>
    </location>
</feature>
<dbReference type="SUPFAM" id="SSF81321">
    <property type="entry name" value="Family A G protein-coupled receptor-like"/>
    <property type="match status" value="1"/>
</dbReference>
<dbReference type="AlphaFoldDB" id="A0AAV7SS19"/>